<name>A0A699SCP2_TANCI</name>
<evidence type="ECO:0000256" key="1">
    <source>
        <dbReference type="SAM" id="MobiDB-lite"/>
    </source>
</evidence>
<sequence length="97" mass="10633">LLHRQVHAGQNALLHGNEARRNFQPEEVLDFVHLRAQLVAVGERDDSPLSQKTHAAQARLLPPETGDEAWGAKATQTLGDEPQSWLNLGLVEPPSGE</sequence>
<feature type="non-terminal residue" evidence="2">
    <location>
        <position position="1"/>
    </location>
</feature>
<accession>A0A699SCP2</accession>
<reference evidence="2" key="1">
    <citation type="journal article" date="2019" name="Sci. Rep.">
        <title>Draft genome of Tanacetum cinerariifolium, the natural source of mosquito coil.</title>
        <authorList>
            <person name="Yamashiro T."/>
            <person name="Shiraishi A."/>
            <person name="Satake H."/>
            <person name="Nakayama K."/>
        </authorList>
    </citation>
    <scope>NUCLEOTIDE SEQUENCE</scope>
</reference>
<evidence type="ECO:0000313" key="2">
    <source>
        <dbReference type="EMBL" id="GFC95374.1"/>
    </source>
</evidence>
<feature type="region of interest" description="Disordered" evidence="1">
    <location>
        <begin position="77"/>
        <end position="97"/>
    </location>
</feature>
<protein>
    <submittedName>
        <fullName evidence="2">Uncharacterized protein</fullName>
    </submittedName>
</protein>
<dbReference type="AlphaFoldDB" id="A0A699SCP2"/>
<gene>
    <name evidence="2" type="ORF">Tci_867344</name>
</gene>
<dbReference type="EMBL" id="BKCJ011154117">
    <property type="protein sequence ID" value="GFC95374.1"/>
    <property type="molecule type" value="Genomic_DNA"/>
</dbReference>
<organism evidence="2">
    <name type="scientific">Tanacetum cinerariifolium</name>
    <name type="common">Dalmatian daisy</name>
    <name type="synonym">Chrysanthemum cinerariifolium</name>
    <dbReference type="NCBI Taxonomy" id="118510"/>
    <lineage>
        <taxon>Eukaryota</taxon>
        <taxon>Viridiplantae</taxon>
        <taxon>Streptophyta</taxon>
        <taxon>Embryophyta</taxon>
        <taxon>Tracheophyta</taxon>
        <taxon>Spermatophyta</taxon>
        <taxon>Magnoliopsida</taxon>
        <taxon>eudicotyledons</taxon>
        <taxon>Gunneridae</taxon>
        <taxon>Pentapetalae</taxon>
        <taxon>asterids</taxon>
        <taxon>campanulids</taxon>
        <taxon>Asterales</taxon>
        <taxon>Asteraceae</taxon>
        <taxon>Asteroideae</taxon>
        <taxon>Anthemideae</taxon>
        <taxon>Anthemidinae</taxon>
        <taxon>Tanacetum</taxon>
    </lineage>
</organism>
<comment type="caution">
    <text evidence="2">The sequence shown here is derived from an EMBL/GenBank/DDBJ whole genome shotgun (WGS) entry which is preliminary data.</text>
</comment>
<proteinExistence type="predicted"/>